<evidence type="ECO:0000259" key="2">
    <source>
        <dbReference type="Pfam" id="PF00535"/>
    </source>
</evidence>
<organism evidence="3 4">
    <name type="scientific">Hondaea fermentalgiana</name>
    <dbReference type="NCBI Taxonomy" id="2315210"/>
    <lineage>
        <taxon>Eukaryota</taxon>
        <taxon>Sar</taxon>
        <taxon>Stramenopiles</taxon>
        <taxon>Bigyra</taxon>
        <taxon>Labyrinthulomycetes</taxon>
        <taxon>Thraustochytrida</taxon>
        <taxon>Thraustochytriidae</taxon>
        <taxon>Hondaea</taxon>
    </lineage>
</organism>
<protein>
    <recommendedName>
        <fullName evidence="2">Glycosyltransferase 2-like domain-containing protein</fullName>
    </recommendedName>
</protein>
<proteinExistence type="predicted"/>
<comment type="caution">
    <text evidence="3">The sequence shown here is derived from an EMBL/GenBank/DDBJ whole genome shotgun (WGS) entry which is preliminary data.</text>
</comment>
<keyword evidence="4" id="KW-1185">Reference proteome</keyword>
<sequence>MKLATKVLYLALPLGLVLSCLWYIGGRWLFTWNKGPNQDLAFPSDFSLRTFKAEPTAAVTASDRGAHAAGRPCADEVESWKAWLLKGDRKVVGIEGFDRCQATTVGLPPHRLHPRYCNPSDLPSRAEAVVVLDVILQPDIPHPEVTIVSPSHQDGPTLEQTMPSLCAHTQGEWEVVFVLDGSWDHSYEVYKRTILSEECKRNGLVRGRVVLQPTSIWETAADNLAMSMSSPSGFYVEVQADTLFLSDGWLERMLQPMRIYDVLFAVSGRCGHELTVGRALPSFSTLYGHCKGMDTPAEPEFLAQWDHKINVMQSVNRGPYAVRAKAMQDLGFYDELNFFLERDEHDLHRRATFLKWNFAVRVIDMYHLKNVKMSDDALIPSSFRELDKRYMDEHAARAQSSPKCPIGLYEMPVPLVSRFGEVWPL</sequence>
<keyword evidence="1" id="KW-0812">Transmembrane</keyword>
<accession>A0A2R5GTE7</accession>
<keyword evidence="1" id="KW-0472">Membrane</keyword>
<dbReference type="Pfam" id="PF00535">
    <property type="entry name" value="Glycos_transf_2"/>
    <property type="match status" value="1"/>
</dbReference>
<feature type="domain" description="Glycosyltransferase 2-like" evidence="2">
    <location>
        <begin position="146"/>
        <end position="266"/>
    </location>
</feature>
<evidence type="ECO:0000313" key="3">
    <source>
        <dbReference type="EMBL" id="GBG31661.1"/>
    </source>
</evidence>
<dbReference type="InterPro" id="IPR001173">
    <property type="entry name" value="Glyco_trans_2-like"/>
</dbReference>
<dbReference type="InterPro" id="IPR029044">
    <property type="entry name" value="Nucleotide-diphossugar_trans"/>
</dbReference>
<dbReference type="EMBL" id="BEYU01000103">
    <property type="protein sequence ID" value="GBG31661.1"/>
    <property type="molecule type" value="Genomic_DNA"/>
</dbReference>
<dbReference type="OrthoDB" id="10636683at2759"/>
<dbReference type="InParanoid" id="A0A2R5GTE7"/>
<dbReference type="SUPFAM" id="SSF53448">
    <property type="entry name" value="Nucleotide-diphospho-sugar transferases"/>
    <property type="match status" value="1"/>
</dbReference>
<reference evidence="3 4" key="1">
    <citation type="submission" date="2017-12" db="EMBL/GenBank/DDBJ databases">
        <title>Sequencing, de novo assembly and annotation of complete genome of a new Thraustochytrid species, strain FCC1311.</title>
        <authorList>
            <person name="Sedici K."/>
            <person name="Godart F."/>
            <person name="Aiese Cigliano R."/>
            <person name="Sanseverino W."/>
            <person name="Barakat M."/>
            <person name="Ortet P."/>
            <person name="Marechal E."/>
            <person name="Cagnac O."/>
            <person name="Amato A."/>
        </authorList>
    </citation>
    <scope>NUCLEOTIDE SEQUENCE [LARGE SCALE GENOMIC DNA]</scope>
</reference>
<dbReference type="Gene3D" id="3.90.550.10">
    <property type="entry name" value="Spore Coat Polysaccharide Biosynthesis Protein SpsA, Chain A"/>
    <property type="match status" value="1"/>
</dbReference>
<name>A0A2R5GTE7_9STRA</name>
<dbReference type="CDD" id="cd00761">
    <property type="entry name" value="Glyco_tranf_GTA_type"/>
    <property type="match status" value="1"/>
</dbReference>
<dbReference type="Proteomes" id="UP000241890">
    <property type="component" value="Unassembled WGS sequence"/>
</dbReference>
<gene>
    <name evidence="3" type="ORF">FCC1311_078862</name>
</gene>
<feature type="transmembrane region" description="Helical" evidence="1">
    <location>
        <begin position="7"/>
        <end position="30"/>
    </location>
</feature>
<evidence type="ECO:0000313" key="4">
    <source>
        <dbReference type="Proteomes" id="UP000241890"/>
    </source>
</evidence>
<evidence type="ECO:0000256" key="1">
    <source>
        <dbReference type="SAM" id="Phobius"/>
    </source>
</evidence>
<dbReference type="AlphaFoldDB" id="A0A2R5GTE7"/>
<keyword evidence="1" id="KW-1133">Transmembrane helix</keyword>
<dbReference type="PROSITE" id="PS51257">
    <property type="entry name" value="PROKAR_LIPOPROTEIN"/>
    <property type="match status" value="1"/>
</dbReference>